<gene>
    <name evidence="2" type="ORF">P3T76_002116</name>
</gene>
<proteinExistence type="predicted"/>
<dbReference type="AlphaFoldDB" id="A0AAD9GYS7"/>
<evidence type="ECO:0000313" key="2">
    <source>
        <dbReference type="EMBL" id="KAK1946563.1"/>
    </source>
</evidence>
<accession>A0AAD9GYS7</accession>
<protein>
    <recommendedName>
        <fullName evidence="4">RxLR effector protein</fullName>
    </recommendedName>
</protein>
<feature type="signal peptide" evidence="1">
    <location>
        <begin position="1"/>
        <end position="21"/>
    </location>
</feature>
<dbReference type="EMBL" id="JASMQC010000003">
    <property type="protein sequence ID" value="KAK1946563.1"/>
    <property type="molecule type" value="Genomic_DNA"/>
</dbReference>
<evidence type="ECO:0000256" key="1">
    <source>
        <dbReference type="SAM" id="SignalP"/>
    </source>
</evidence>
<dbReference type="Proteomes" id="UP001259832">
    <property type="component" value="Unassembled WGS sequence"/>
</dbReference>
<reference evidence="2" key="1">
    <citation type="submission" date="2023-08" db="EMBL/GenBank/DDBJ databases">
        <title>Reference Genome Resource for the Citrus Pathogen Phytophthora citrophthora.</title>
        <authorList>
            <person name="Moller H."/>
            <person name="Coetzee B."/>
            <person name="Rose L.J."/>
            <person name="Van Niekerk J.M."/>
        </authorList>
    </citation>
    <scope>NUCLEOTIDE SEQUENCE</scope>
    <source>
        <strain evidence="2">STE-U-9442</strain>
    </source>
</reference>
<keyword evidence="3" id="KW-1185">Reference proteome</keyword>
<organism evidence="2 3">
    <name type="scientific">Phytophthora citrophthora</name>
    <dbReference type="NCBI Taxonomy" id="4793"/>
    <lineage>
        <taxon>Eukaryota</taxon>
        <taxon>Sar</taxon>
        <taxon>Stramenopiles</taxon>
        <taxon>Oomycota</taxon>
        <taxon>Peronosporomycetes</taxon>
        <taxon>Peronosporales</taxon>
        <taxon>Peronosporaceae</taxon>
        <taxon>Phytophthora</taxon>
    </lineage>
</organism>
<comment type="caution">
    <text evidence="2">The sequence shown here is derived from an EMBL/GenBank/DDBJ whole genome shotgun (WGS) entry which is preliminary data.</text>
</comment>
<sequence>MKTTLLLFVLSCLLVVTPITAEHQLRAADDTQLEEAPKPFDALKIAIEKFKNKNEGKPESRRLTGERPKDKFVKAIAMLKEKNQARRVEEKRETN</sequence>
<keyword evidence="1" id="KW-0732">Signal</keyword>
<evidence type="ECO:0008006" key="4">
    <source>
        <dbReference type="Google" id="ProtNLM"/>
    </source>
</evidence>
<feature type="chain" id="PRO_5042153177" description="RxLR effector protein" evidence="1">
    <location>
        <begin position="22"/>
        <end position="95"/>
    </location>
</feature>
<evidence type="ECO:0000313" key="3">
    <source>
        <dbReference type="Proteomes" id="UP001259832"/>
    </source>
</evidence>
<name>A0AAD9GYS7_9STRA</name>